<dbReference type="EMBL" id="WJQU01000004">
    <property type="protein sequence ID" value="KAJ6636485.1"/>
    <property type="molecule type" value="Genomic_DNA"/>
</dbReference>
<gene>
    <name evidence="16" type="primary">unc-4</name>
    <name evidence="16" type="ORF">Bhyg_15075</name>
</gene>
<feature type="compositionally biased region" description="Basic residues" evidence="14">
    <location>
        <begin position="88"/>
        <end position="98"/>
    </location>
</feature>
<feature type="compositionally biased region" description="Basic residues" evidence="14">
    <location>
        <begin position="124"/>
        <end position="133"/>
    </location>
</feature>
<evidence type="ECO:0000256" key="11">
    <source>
        <dbReference type="ARBA" id="ARBA00069290"/>
    </source>
</evidence>
<feature type="region of interest" description="Disordered" evidence="14">
    <location>
        <begin position="18"/>
        <end position="38"/>
    </location>
</feature>
<dbReference type="Gene3D" id="1.10.10.60">
    <property type="entry name" value="Homeodomain-like"/>
    <property type="match status" value="1"/>
</dbReference>
<keyword evidence="17" id="KW-1185">Reference proteome</keyword>
<dbReference type="OrthoDB" id="6159439at2759"/>
<comment type="caution">
    <text evidence="16">The sequence shown here is derived from an EMBL/GenBank/DDBJ whole genome shotgun (WGS) entry which is preliminary data.</text>
</comment>
<evidence type="ECO:0000256" key="6">
    <source>
        <dbReference type="ARBA" id="ARBA00023125"/>
    </source>
</evidence>
<dbReference type="PROSITE" id="PS00027">
    <property type="entry name" value="HOMEOBOX_1"/>
    <property type="match status" value="1"/>
</dbReference>
<evidence type="ECO:0000256" key="7">
    <source>
        <dbReference type="ARBA" id="ARBA00023155"/>
    </source>
</evidence>
<dbReference type="PROSITE" id="PS50071">
    <property type="entry name" value="HOMEOBOX_2"/>
    <property type="match status" value="1"/>
</dbReference>
<proteinExistence type="inferred from homology"/>
<dbReference type="Pfam" id="PF00046">
    <property type="entry name" value="Homeodomain"/>
    <property type="match status" value="1"/>
</dbReference>
<evidence type="ECO:0000256" key="12">
    <source>
        <dbReference type="PROSITE-ProRule" id="PRU00108"/>
    </source>
</evidence>
<sequence length="232" mass="26520">MHLMLVFQLSKIEVSQIPRSAADGDDESSASKRRRSRTNFNSWQLEELERAFAASHYPDVFMREALAMRLDLKESRVAVWFQNRRAKWRKKEHTKKGPGRPAHNAHPQSCSGEPIPPNELRAKEKARRRKKLSKALERQARKLRAKGITVDLESLRAEYLAQHRVNSESDLEDDDIQIDVVGEDSDDEPEDCSIPRRDSTSGRDSGDSDSHAPKISIRSNPFSIESLLYNNS</sequence>
<keyword evidence="4" id="KW-0524">Neurogenesis</keyword>
<comment type="similarity">
    <text evidence="10">Belongs to the paired homeobox family. Unc-4 subfamily.</text>
</comment>
<feature type="domain" description="Homeobox" evidence="15">
    <location>
        <begin position="31"/>
        <end position="91"/>
    </location>
</feature>
<accession>A0A9Q0MR70</accession>
<dbReference type="InterPro" id="IPR001356">
    <property type="entry name" value="HD"/>
</dbReference>
<feature type="region of interest" description="Disordered" evidence="14">
    <location>
        <begin position="165"/>
        <end position="217"/>
    </location>
</feature>
<organism evidence="16 17">
    <name type="scientific">Pseudolycoriella hygida</name>
    <dbReference type="NCBI Taxonomy" id="35572"/>
    <lineage>
        <taxon>Eukaryota</taxon>
        <taxon>Metazoa</taxon>
        <taxon>Ecdysozoa</taxon>
        <taxon>Arthropoda</taxon>
        <taxon>Hexapoda</taxon>
        <taxon>Insecta</taxon>
        <taxon>Pterygota</taxon>
        <taxon>Neoptera</taxon>
        <taxon>Endopterygota</taxon>
        <taxon>Diptera</taxon>
        <taxon>Nematocera</taxon>
        <taxon>Sciaroidea</taxon>
        <taxon>Sciaridae</taxon>
        <taxon>Pseudolycoriella</taxon>
    </lineage>
</organism>
<dbReference type="GO" id="GO:0007399">
    <property type="term" value="P:nervous system development"/>
    <property type="evidence" value="ECO:0007669"/>
    <property type="project" value="UniProtKB-KW"/>
</dbReference>
<evidence type="ECO:0000256" key="9">
    <source>
        <dbReference type="ARBA" id="ARBA00023242"/>
    </source>
</evidence>
<evidence type="ECO:0000256" key="3">
    <source>
        <dbReference type="ARBA" id="ARBA00022782"/>
    </source>
</evidence>
<name>A0A9Q0MR70_9DIPT</name>
<evidence type="ECO:0000256" key="5">
    <source>
        <dbReference type="ARBA" id="ARBA00023015"/>
    </source>
</evidence>
<keyword evidence="2" id="KW-0217">Developmental protein</keyword>
<keyword evidence="3" id="KW-0221">Differentiation</keyword>
<dbReference type="SUPFAM" id="SSF46689">
    <property type="entry name" value="Homeodomain-like"/>
    <property type="match status" value="1"/>
</dbReference>
<dbReference type="CDD" id="cd00086">
    <property type="entry name" value="homeodomain"/>
    <property type="match status" value="1"/>
</dbReference>
<keyword evidence="8" id="KW-0804">Transcription</keyword>
<keyword evidence="7 12" id="KW-0371">Homeobox</keyword>
<feature type="compositionally biased region" description="Basic and acidic residues" evidence="14">
    <location>
        <begin position="193"/>
        <end position="212"/>
    </location>
</feature>
<evidence type="ECO:0000256" key="13">
    <source>
        <dbReference type="RuleBase" id="RU000682"/>
    </source>
</evidence>
<reference evidence="16" key="1">
    <citation type="submission" date="2022-07" db="EMBL/GenBank/DDBJ databases">
        <authorList>
            <person name="Trinca V."/>
            <person name="Uliana J.V.C."/>
            <person name="Torres T.T."/>
            <person name="Ward R.J."/>
            <person name="Monesi N."/>
        </authorList>
    </citation>
    <scope>NUCLEOTIDE SEQUENCE</scope>
    <source>
        <strain evidence="16">HSMRA1968</strain>
        <tissue evidence="16">Whole embryos</tissue>
    </source>
</reference>
<feature type="DNA-binding region" description="Homeobox" evidence="12">
    <location>
        <begin position="33"/>
        <end position="92"/>
    </location>
</feature>
<dbReference type="GO" id="GO:0000981">
    <property type="term" value="F:DNA-binding transcription factor activity, RNA polymerase II-specific"/>
    <property type="evidence" value="ECO:0007669"/>
    <property type="project" value="InterPro"/>
</dbReference>
<dbReference type="PANTHER" id="PTHR46799">
    <property type="entry name" value="HOMEOBOX PROTEIN UNC-4 HOMOLOG"/>
    <property type="match status" value="1"/>
</dbReference>
<evidence type="ECO:0000256" key="2">
    <source>
        <dbReference type="ARBA" id="ARBA00022473"/>
    </source>
</evidence>
<protein>
    <recommendedName>
        <fullName evidence="11">Homeobox protein unc-4</fullName>
    </recommendedName>
</protein>
<evidence type="ECO:0000256" key="14">
    <source>
        <dbReference type="SAM" id="MobiDB-lite"/>
    </source>
</evidence>
<keyword evidence="6 12" id="KW-0238">DNA-binding</keyword>
<keyword evidence="9 12" id="KW-0539">Nucleus</keyword>
<dbReference type="PANTHER" id="PTHR46799:SF1">
    <property type="entry name" value="HOMEOBOX PROTEIN UNC-4 HOMOLOG"/>
    <property type="match status" value="1"/>
</dbReference>
<evidence type="ECO:0000256" key="4">
    <source>
        <dbReference type="ARBA" id="ARBA00022902"/>
    </source>
</evidence>
<evidence type="ECO:0000313" key="17">
    <source>
        <dbReference type="Proteomes" id="UP001151699"/>
    </source>
</evidence>
<keyword evidence="5" id="KW-0805">Transcription regulation</keyword>
<comment type="subcellular location">
    <subcellularLocation>
        <location evidence="1 12 13">Nucleus</location>
    </subcellularLocation>
</comment>
<dbReference type="InterPro" id="IPR009057">
    <property type="entry name" value="Homeodomain-like_sf"/>
</dbReference>
<feature type="compositionally biased region" description="Acidic residues" evidence="14">
    <location>
        <begin position="169"/>
        <end position="191"/>
    </location>
</feature>
<evidence type="ECO:0000259" key="15">
    <source>
        <dbReference type="PROSITE" id="PS50071"/>
    </source>
</evidence>
<dbReference type="InterPro" id="IPR017970">
    <property type="entry name" value="Homeobox_CS"/>
</dbReference>
<dbReference type="GO" id="GO:0005634">
    <property type="term" value="C:nucleus"/>
    <property type="evidence" value="ECO:0007669"/>
    <property type="project" value="UniProtKB-SubCell"/>
</dbReference>
<dbReference type="SMART" id="SM00389">
    <property type="entry name" value="HOX"/>
    <property type="match status" value="1"/>
</dbReference>
<dbReference type="GO" id="GO:0030154">
    <property type="term" value="P:cell differentiation"/>
    <property type="evidence" value="ECO:0007669"/>
    <property type="project" value="UniProtKB-KW"/>
</dbReference>
<evidence type="ECO:0000256" key="1">
    <source>
        <dbReference type="ARBA" id="ARBA00004123"/>
    </source>
</evidence>
<evidence type="ECO:0000313" key="16">
    <source>
        <dbReference type="EMBL" id="KAJ6636485.1"/>
    </source>
</evidence>
<feature type="region of interest" description="Disordered" evidence="14">
    <location>
        <begin position="88"/>
        <end position="137"/>
    </location>
</feature>
<dbReference type="FunFam" id="1.10.10.60:FF:000057">
    <property type="entry name" value="Short stature homeobox 2"/>
    <property type="match status" value="1"/>
</dbReference>
<dbReference type="GO" id="GO:1990837">
    <property type="term" value="F:sequence-specific double-stranded DNA binding"/>
    <property type="evidence" value="ECO:0007669"/>
    <property type="project" value="TreeGrafter"/>
</dbReference>
<evidence type="ECO:0000256" key="10">
    <source>
        <dbReference type="ARBA" id="ARBA00038351"/>
    </source>
</evidence>
<evidence type="ECO:0000256" key="8">
    <source>
        <dbReference type="ARBA" id="ARBA00023163"/>
    </source>
</evidence>
<dbReference type="AlphaFoldDB" id="A0A9Q0MR70"/>
<dbReference type="Proteomes" id="UP001151699">
    <property type="component" value="Chromosome C"/>
</dbReference>